<feature type="domain" description="Neurexin/syndecan/glycophorin C" evidence="10">
    <location>
        <begin position="159"/>
        <end position="177"/>
    </location>
</feature>
<evidence type="ECO:0000256" key="3">
    <source>
        <dbReference type="ARBA" id="ARBA00022692"/>
    </source>
</evidence>
<dbReference type="SMART" id="SM00294">
    <property type="entry name" value="4.1m"/>
    <property type="match status" value="1"/>
</dbReference>
<gene>
    <name evidence="11" type="ORF">SCUD_LOCUS19123</name>
</gene>
<evidence type="ECO:0000256" key="1">
    <source>
        <dbReference type="ARBA" id="ARBA00004479"/>
    </source>
</evidence>
<feature type="transmembrane region" description="Helical" evidence="9">
    <location>
        <begin position="136"/>
        <end position="160"/>
    </location>
</feature>
<accession>A0A183KVM7</accession>
<evidence type="ECO:0000313" key="12">
    <source>
        <dbReference type="Proteomes" id="UP000279833"/>
    </source>
</evidence>
<dbReference type="AlphaFoldDB" id="A0A183KVM7"/>
<protein>
    <submittedName>
        <fullName evidence="13">4.1m domain-containing protein</fullName>
    </submittedName>
</protein>
<keyword evidence="7" id="KW-0325">Glycoprotein</keyword>
<dbReference type="GO" id="GO:0016477">
    <property type="term" value="P:cell migration"/>
    <property type="evidence" value="ECO:0007669"/>
    <property type="project" value="TreeGrafter"/>
</dbReference>
<evidence type="ECO:0000313" key="13">
    <source>
        <dbReference type="WBParaSite" id="SCUD_0001912301-mRNA-1"/>
    </source>
</evidence>
<dbReference type="GO" id="GO:0016020">
    <property type="term" value="C:membrane"/>
    <property type="evidence" value="ECO:0007669"/>
    <property type="project" value="UniProtKB-SubCell"/>
</dbReference>
<dbReference type="WBParaSite" id="SCUD_0001912301-mRNA-1">
    <property type="protein sequence ID" value="SCUD_0001912301-mRNA-1"/>
    <property type="gene ID" value="SCUD_0001912301"/>
</dbReference>
<dbReference type="Proteomes" id="UP000279833">
    <property type="component" value="Unassembled WGS sequence"/>
</dbReference>
<evidence type="ECO:0000259" key="10">
    <source>
        <dbReference type="SMART" id="SM00294"/>
    </source>
</evidence>
<sequence length="194" mass="21709">MNLLPCFKYGLYHHNSIVLFINNFIQTTFPLLVLFQEAFRHLSFLSFFHFMTFLFIETSENSYLLSHEASSLKSLGPKSSSSSSSENVAHKLGPFEPNTLSGGVSAVRQTSIHSRSLHQSWNSGTSTSKILSQPGVIAGIVGSVVLVLLLLILLILFCIYRLRKKDEGSYALDEPKKLPTVDTYTRAPTREFYA</sequence>
<evidence type="ECO:0000256" key="5">
    <source>
        <dbReference type="ARBA" id="ARBA00022989"/>
    </source>
</evidence>
<evidence type="ECO:0000313" key="11">
    <source>
        <dbReference type="EMBL" id="VDP68085.1"/>
    </source>
</evidence>
<reference evidence="13" key="1">
    <citation type="submission" date="2016-06" db="UniProtKB">
        <authorList>
            <consortium name="WormBaseParasite"/>
        </authorList>
    </citation>
    <scope>IDENTIFICATION</scope>
</reference>
<organism evidence="13">
    <name type="scientific">Schistosoma curassoni</name>
    <dbReference type="NCBI Taxonomy" id="6186"/>
    <lineage>
        <taxon>Eukaryota</taxon>
        <taxon>Metazoa</taxon>
        <taxon>Spiralia</taxon>
        <taxon>Lophotrochozoa</taxon>
        <taxon>Platyhelminthes</taxon>
        <taxon>Trematoda</taxon>
        <taxon>Digenea</taxon>
        <taxon>Strigeidida</taxon>
        <taxon>Schistosomatoidea</taxon>
        <taxon>Schistosomatidae</taxon>
        <taxon>Schistosoma</taxon>
    </lineage>
</organism>
<proteinExistence type="inferred from homology"/>
<evidence type="ECO:0000256" key="8">
    <source>
        <dbReference type="ARBA" id="ARBA00023207"/>
    </source>
</evidence>
<evidence type="ECO:0000256" key="9">
    <source>
        <dbReference type="SAM" id="Phobius"/>
    </source>
</evidence>
<dbReference type="PANTHER" id="PTHR10915:SF1">
    <property type="entry name" value="SYNDECAN"/>
    <property type="match status" value="1"/>
</dbReference>
<keyword evidence="5 9" id="KW-1133">Transmembrane helix</keyword>
<evidence type="ECO:0000256" key="7">
    <source>
        <dbReference type="ARBA" id="ARBA00023180"/>
    </source>
</evidence>
<dbReference type="GO" id="GO:0009986">
    <property type="term" value="C:cell surface"/>
    <property type="evidence" value="ECO:0007669"/>
    <property type="project" value="TreeGrafter"/>
</dbReference>
<evidence type="ECO:0000256" key="6">
    <source>
        <dbReference type="ARBA" id="ARBA00023136"/>
    </source>
</evidence>
<keyword evidence="4" id="KW-0654">Proteoglycan</keyword>
<keyword evidence="3 9" id="KW-0812">Transmembrane</keyword>
<evidence type="ECO:0000256" key="2">
    <source>
        <dbReference type="ARBA" id="ARBA00005343"/>
    </source>
</evidence>
<keyword evidence="6 9" id="KW-0472">Membrane</keyword>
<comment type="similarity">
    <text evidence="2">Belongs to the syndecan proteoglycan family.</text>
</comment>
<dbReference type="STRING" id="6186.A0A183KVM7"/>
<dbReference type="Pfam" id="PF01034">
    <property type="entry name" value="Syndecan"/>
    <property type="match status" value="1"/>
</dbReference>
<reference evidence="11 12" key="2">
    <citation type="submission" date="2018-11" db="EMBL/GenBank/DDBJ databases">
        <authorList>
            <consortium name="Pathogen Informatics"/>
        </authorList>
    </citation>
    <scope>NUCLEOTIDE SEQUENCE [LARGE SCALE GENOMIC DNA]</scope>
    <source>
        <strain evidence="11">Dakar</strain>
        <strain evidence="12">Dakar, Senegal</strain>
    </source>
</reference>
<evidence type="ECO:0000256" key="4">
    <source>
        <dbReference type="ARBA" id="ARBA00022974"/>
    </source>
</evidence>
<dbReference type="PANTHER" id="PTHR10915">
    <property type="entry name" value="SYNDECAN"/>
    <property type="match status" value="1"/>
</dbReference>
<dbReference type="InterPro" id="IPR001050">
    <property type="entry name" value="Syndecan"/>
</dbReference>
<dbReference type="InterPro" id="IPR027789">
    <property type="entry name" value="Syndecan/Neurexin_dom"/>
</dbReference>
<dbReference type="InterPro" id="IPR003585">
    <property type="entry name" value="Neurexin-like"/>
</dbReference>
<feature type="transmembrane region" description="Helical" evidence="9">
    <location>
        <begin position="12"/>
        <end position="35"/>
    </location>
</feature>
<keyword evidence="8" id="KW-0357">Heparan sulfate</keyword>
<feature type="transmembrane region" description="Helical" evidence="9">
    <location>
        <begin position="42"/>
        <end position="59"/>
    </location>
</feature>
<dbReference type="EMBL" id="UZAK01041984">
    <property type="protein sequence ID" value="VDP68085.1"/>
    <property type="molecule type" value="Genomic_DNA"/>
</dbReference>
<name>A0A183KVM7_9TREM</name>
<comment type="subcellular location">
    <subcellularLocation>
        <location evidence="1">Membrane</location>
        <topology evidence="1">Single-pass type I membrane protein</topology>
    </subcellularLocation>
</comment>
<keyword evidence="12" id="KW-1185">Reference proteome</keyword>